<evidence type="ECO:0000256" key="1">
    <source>
        <dbReference type="ARBA" id="ARBA00023122"/>
    </source>
</evidence>
<dbReference type="InterPro" id="IPR051257">
    <property type="entry name" value="Diverse_CBS-Domain"/>
</dbReference>
<feature type="compositionally biased region" description="Basic residues" evidence="3">
    <location>
        <begin position="96"/>
        <end position="113"/>
    </location>
</feature>
<keyword evidence="1 2" id="KW-0129">CBS domain</keyword>
<dbReference type="EMBL" id="JADKYB010000015">
    <property type="protein sequence ID" value="MBM9507953.1"/>
    <property type="molecule type" value="Genomic_DNA"/>
</dbReference>
<gene>
    <name evidence="5" type="ORF">ITX44_26065</name>
</gene>
<dbReference type="Pfam" id="PF00571">
    <property type="entry name" value="CBS"/>
    <property type="match status" value="1"/>
</dbReference>
<dbReference type="PROSITE" id="PS51371">
    <property type="entry name" value="CBS"/>
    <property type="match status" value="1"/>
</dbReference>
<evidence type="ECO:0000256" key="2">
    <source>
        <dbReference type="PROSITE-ProRule" id="PRU00703"/>
    </source>
</evidence>
<organism evidence="5 6">
    <name type="scientific">Actinacidiphila acididurans</name>
    <dbReference type="NCBI Taxonomy" id="2784346"/>
    <lineage>
        <taxon>Bacteria</taxon>
        <taxon>Bacillati</taxon>
        <taxon>Actinomycetota</taxon>
        <taxon>Actinomycetes</taxon>
        <taxon>Kitasatosporales</taxon>
        <taxon>Streptomycetaceae</taxon>
        <taxon>Actinacidiphila</taxon>
    </lineage>
</organism>
<dbReference type="Proteomes" id="UP000749040">
    <property type="component" value="Unassembled WGS sequence"/>
</dbReference>
<dbReference type="PANTHER" id="PTHR43080:SF29">
    <property type="entry name" value="OS02G0818000 PROTEIN"/>
    <property type="match status" value="1"/>
</dbReference>
<evidence type="ECO:0000313" key="6">
    <source>
        <dbReference type="Proteomes" id="UP000749040"/>
    </source>
</evidence>
<protein>
    <submittedName>
        <fullName evidence="5">CBS domain-containing protein</fullName>
    </submittedName>
</protein>
<dbReference type="InterPro" id="IPR046342">
    <property type="entry name" value="CBS_dom_sf"/>
</dbReference>
<reference evidence="5 6" key="1">
    <citation type="submission" date="2021-01" db="EMBL/GenBank/DDBJ databases">
        <title>Streptomyces acididurans sp. nov., isolated from a peat swamp forest soil.</title>
        <authorList>
            <person name="Chantavorakit T."/>
            <person name="Duangmal K."/>
        </authorList>
    </citation>
    <scope>NUCLEOTIDE SEQUENCE [LARGE SCALE GENOMIC DNA]</scope>
    <source>
        <strain evidence="5 6">KK5PA1</strain>
    </source>
</reference>
<dbReference type="SMART" id="SM00116">
    <property type="entry name" value="CBS"/>
    <property type="match status" value="1"/>
</dbReference>
<feature type="domain" description="CBS" evidence="4">
    <location>
        <begin position="10"/>
        <end position="67"/>
    </location>
</feature>
<comment type="caution">
    <text evidence="5">The sequence shown here is derived from an EMBL/GenBank/DDBJ whole genome shotgun (WGS) entry which is preliminary data.</text>
</comment>
<sequence length="141" mass="15076">MKHRTVGDLMTHTVHRVHADTPFKEIVKRLADHDITAVPVVDGENRPLGVVSEADLLRSQSGRPDPSGLLAVLDPARDAGPHPAATTAGELSATTRGRRRAHRAGARPAHRRWAGWSPACTGRPTTPPRGGCHGESEEPST</sequence>
<dbReference type="PANTHER" id="PTHR43080">
    <property type="entry name" value="CBS DOMAIN-CONTAINING PROTEIN CBSX3, MITOCHONDRIAL"/>
    <property type="match status" value="1"/>
</dbReference>
<dbReference type="Gene3D" id="3.10.580.10">
    <property type="entry name" value="CBS-domain"/>
    <property type="match status" value="1"/>
</dbReference>
<keyword evidence="6" id="KW-1185">Reference proteome</keyword>
<dbReference type="InterPro" id="IPR000644">
    <property type="entry name" value="CBS_dom"/>
</dbReference>
<accession>A0ABS2U186</accession>
<name>A0ABS2U186_9ACTN</name>
<dbReference type="RefSeq" id="WP_205359823.1">
    <property type="nucleotide sequence ID" value="NZ_JADKYB010000015.1"/>
</dbReference>
<proteinExistence type="predicted"/>
<dbReference type="SUPFAM" id="SSF54631">
    <property type="entry name" value="CBS-domain pair"/>
    <property type="match status" value="1"/>
</dbReference>
<feature type="region of interest" description="Disordered" evidence="3">
    <location>
        <begin position="57"/>
        <end position="141"/>
    </location>
</feature>
<evidence type="ECO:0000256" key="3">
    <source>
        <dbReference type="SAM" id="MobiDB-lite"/>
    </source>
</evidence>
<evidence type="ECO:0000259" key="4">
    <source>
        <dbReference type="PROSITE" id="PS51371"/>
    </source>
</evidence>
<evidence type="ECO:0000313" key="5">
    <source>
        <dbReference type="EMBL" id="MBM9507953.1"/>
    </source>
</evidence>
<feature type="compositionally biased region" description="Basic and acidic residues" evidence="3">
    <location>
        <begin position="132"/>
        <end position="141"/>
    </location>
</feature>